<dbReference type="InterPro" id="IPR032675">
    <property type="entry name" value="LRR_dom_sf"/>
</dbReference>
<dbReference type="EMBL" id="JBANRG010000020">
    <property type="protein sequence ID" value="KAK7456987.1"/>
    <property type="molecule type" value="Genomic_DNA"/>
</dbReference>
<accession>A0ABR1JBV7</accession>
<evidence type="ECO:0000313" key="3">
    <source>
        <dbReference type="Proteomes" id="UP001498398"/>
    </source>
</evidence>
<sequence>MYSEGMLYHILAHTWQTLPPFQPRIPQVQVDSMTIEILARLQYPGSPSFPEIEQLSRSVSDAEMDLMDYKQHFLSLRDLMFDLEDRQSRLLLYRNVCKSYLTPIRRLPNELLIEIFLLCWNLDEDQPSLHDEIRSPFLPTMILKLGHVCKLWHSVSRATPQLWTHFFLNLNCSFWRLESGFNLLKLHLLLSKQLSLSFGVLFDKGLFSTSEQVAPSMRLLIEHCVRWGDVVMQIENITGIQETRSLLSLKRKLPNLRTLRLIDTSDTLQPITNQTELLGIFGGVTSRLQMVTLDGFKVVPANLHLVKVQHLQMTKIRIDYPPADFVRSLLAGCSELRSLHLQIQSSSLNNQVIPRSIRLGKLKDLCLSLTTWEQLDSVLSVLILPVLHKITLYGIFTGQATMDGTFPSLASNLTCPRLSVLELIDLDSPTDLHALLRSTPNLTELQFHSSHWDRWVVPALIQAMHVPSAVCPFPSEIILPNLQKLELKLNGRFDAIALTNMIESRSSSGRQPRVRCLESVKLALPRESLWNHLIRRLQLLKNAGMSVEIVNTVRY</sequence>
<dbReference type="Gene3D" id="3.80.10.10">
    <property type="entry name" value="Ribonuclease Inhibitor"/>
    <property type="match status" value="1"/>
</dbReference>
<comment type="caution">
    <text evidence="2">The sequence shown here is derived from an EMBL/GenBank/DDBJ whole genome shotgun (WGS) entry which is preliminary data.</text>
</comment>
<dbReference type="Proteomes" id="UP001498398">
    <property type="component" value="Unassembled WGS sequence"/>
</dbReference>
<evidence type="ECO:0000313" key="2">
    <source>
        <dbReference type="EMBL" id="KAK7456987.1"/>
    </source>
</evidence>
<protein>
    <recommendedName>
        <fullName evidence="1">F-box domain-containing protein</fullName>
    </recommendedName>
</protein>
<feature type="domain" description="F-box" evidence="1">
    <location>
        <begin position="104"/>
        <end position="168"/>
    </location>
</feature>
<reference evidence="2 3" key="1">
    <citation type="submission" date="2024-01" db="EMBL/GenBank/DDBJ databases">
        <title>A draft genome for the cacao thread blight pathogen Marasmiellus scandens.</title>
        <authorList>
            <person name="Baruah I.K."/>
            <person name="Leung J."/>
            <person name="Bukari Y."/>
            <person name="Amoako-Attah I."/>
            <person name="Meinhardt L.W."/>
            <person name="Bailey B.A."/>
            <person name="Cohen S.P."/>
        </authorList>
    </citation>
    <scope>NUCLEOTIDE SEQUENCE [LARGE SCALE GENOMIC DNA]</scope>
    <source>
        <strain evidence="2 3">GH-19</strain>
    </source>
</reference>
<dbReference type="Pfam" id="PF12937">
    <property type="entry name" value="F-box-like"/>
    <property type="match status" value="1"/>
</dbReference>
<gene>
    <name evidence="2" type="ORF">VKT23_010290</name>
</gene>
<evidence type="ECO:0000259" key="1">
    <source>
        <dbReference type="Pfam" id="PF12937"/>
    </source>
</evidence>
<proteinExistence type="predicted"/>
<dbReference type="SUPFAM" id="SSF52047">
    <property type="entry name" value="RNI-like"/>
    <property type="match status" value="1"/>
</dbReference>
<keyword evidence="3" id="KW-1185">Reference proteome</keyword>
<organism evidence="2 3">
    <name type="scientific">Marasmiellus scandens</name>
    <dbReference type="NCBI Taxonomy" id="2682957"/>
    <lineage>
        <taxon>Eukaryota</taxon>
        <taxon>Fungi</taxon>
        <taxon>Dikarya</taxon>
        <taxon>Basidiomycota</taxon>
        <taxon>Agaricomycotina</taxon>
        <taxon>Agaricomycetes</taxon>
        <taxon>Agaricomycetidae</taxon>
        <taxon>Agaricales</taxon>
        <taxon>Marasmiineae</taxon>
        <taxon>Omphalotaceae</taxon>
        <taxon>Marasmiellus</taxon>
    </lineage>
</organism>
<name>A0ABR1JBV7_9AGAR</name>
<dbReference type="InterPro" id="IPR001810">
    <property type="entry name" value="F-box_dom"/>
</dbReference>